<dbReference type="Proteomes" id="UP000887576">
    <property type="component" value="Unplaced"/>
</dbReference>
<dbReference type="WBParaSite" id="JU765_v2.g12684.t1">
    <property type="protein sequence ID" value="JU765_v2.g12684.t1"/>
    <property type="gene ID" value="JU765_v2.g12684"/>
</dbReference>
<evidence type="ECO:0000313" key="2">
    <source>
        <dbReference type="WBParaSite" id="JU765_v2.g12684.t1"/>
    </source>
</evidence>
<organism evidence="1 2">
    <name type="scientific">Panagrolaimus sp. JU765</name>
    <dbReference type="NCBI Taxonomy" id="591449"/>
    <lineage>
        <taxon>Eukaryota</taxon>
        <taxon>Metazoa</taxon>
        <taxon>Ecdysozoa</taxon>
        <taxon>Nematoda</taxon>
        <taxon>Chromadorea</taxon>
        <taxon>Rhabditida</taxon>
        <taxon>Tylenchina</taxon>
        <taxon>Panagrolaimomorpha</taxon>
        <taxon>Panagrolaimoidea</taxon>
        <taxon>Panagrolaimidae</taxon>
        <taxon>Panagrolaimus</taxon>
    </lineage>
</organism>
<name>A0AC34Q3Z3_9BILA</name>
<accession>A0AC34Q3Z3</accession>
<protein>
    <submittedName>
        <fullName evidence="2">Uncharacterized protein</fullName>
    </submittedName>
</protein>
<proteinExistence type="predicted"/>
<sequence>MVEVDWMDALNAELEAEAEAAVEAEAVVLKNVDAVDVQGICNILFGTMVNCFVPNEPKIKIGRYLLNKVRVIAKVYSKTEEKIDAIYNVIDVVDKASKKLPFAIDKTRADKTIDVDDVVVFIGDLCIIDEKLGLKILSMKKLEKDEERVTHEILADFCHSYYLKDANGLFSDAIMDDFFTDDDNGFETAEVIERPKKHRRSYTTDDDLRIEILTKVFLLAGPYAEIVKLTGRSQRLAKFLKNVDDNIMLFTKASLSSRIGRILNFDQWKKEVMDFRLNEMNEFEPFFSDEIFGDAEPNELMGKCIVLFIKAQENKLIAAVNDIAVFMKNCLNYSFMRDFWDADELAYYISQNVVLRKFFKC</sequence>
<reference evidence="2" key="1">
    <citation type="submission" date="2022-11" db="UniProtKB">
        <authorList>
            <consortium name="WormBaseParasite"/>
        </authorList>
    </citation>
    <scope>IDENTIFICATION</scope>
</reference>
<evidence type="ECO:0000313" key="1">
    <source>
        <dbReference type="Proteomes" id="UP000887576"/>
    </source>
</evidence>